<organism evidence="1">
    <name type="scientific">Paenibacillus ihbetae</name>
    <dbReference type="NCBI Taxonomy" id="1870820"/>
    <lineage>
        <taxon>Bacteria</taxon>
        <taxon>Bacillati</taxon>
        <taxon>Bacillota</taxon>
        <taxon>Bacilli</taxon>
        <taxon>Bacillales</taxon>
        <taxon>Paenibacillaceae</taxon>
        <taxon>Paenibacillus</taxon>
    </lineage>
</organism>
<name>A0A1B2DZE9_9BACL</name>
<accession>A0A1B2DZE9</accession>
<dbReference type="AlphaFoldDB" id="A0A1B2DZE9"/>
<sequence length="99" mass="11127">MSRASGDCVLEARCNLETRCELQAVAILKHVTSFRHVTIFKRLRASSVHTFKHAASLQSDASSGKLAYGVRLLQSVKEKPFRIFFHITAASWLAISFIY</sequence>
<dbReference type="EMBL" id="CP016809">
    <property type="protein sequence ID" value="ANY73118.1"/>
    <property type="molecule type" value="Genomic_DNA"/>
</dbReference>
<reference evidence="1" key="1">
    <citation type="submission" date="2016-08" db="EMBL/GenBank/DDBJ databases">
        <title>Complete Genome Seqeunce of Paenibacillus sp. nov. IHBB 9852 from high altitute lake of Indian trans-Himalayas.</title>
        <authorList>
            <person name="Kiran S."/>
            <person name="Swarnkar M.K."/>
            <person name="Rana A."/>
            <person name="Tewari R."/>
            <person name="Gulati A."/>
        </authorList>
    </citation>
    <scope>NUCLEOTIDE SEQUENCE [LARGE SCALE GENOMIC DNA]</scope>
    <source>
        <strain evidence="1">IHBB 9852</strain>
    </source>
</reference>
<gene>
    <name evidence="1" type="ORF">BBD41_11235</name>
</gene>
<evidence type="ECO:0000313" key="1">
    <source>
        <dbReference type="EMBL" id="ANY73118.1"/>
    </source>
</evidence>
<protein>
    <submittedName>
        <fullName evidence="1">Uncharacterized protein</fullName>
    </submittedName>
</protein>
<proteinExistence type="predicted"/>
<dbReference type="KEGG" id="pib:BBD41_11235"/>